<keyword evidence="2" id="KW-1185">Reference proteome</keyword>
<protein>
    <submittedName>
        <fullName evidence="1">Uncharacterized protein</fullName>
    </submittedName>
</protein>
<evidence type="ECO:0000313" key="2">
    <source>
        <dbReference type="Proteomes" id="UP000075809"/>
    </source>
</evidence>
<proteinExistence type="predicted"/>
<evidence type="ECO:0000313" key="1">
    <source>
        <dbReference type="EMBL" id="KYQ60345.1"/>
    </source>
</evidence>
<name>A0A151XJ69_9HYME</name>
<dbReference type="AlphaFoldDB" id="A0A151XJ69"/>
<dbReference type="EMBL" id="KQ982080">
    <property type="protein sequence ID" value="KYQ60345.1"/>
    <property type="molecule type" value="Genomic_DNA"/>
</dbReference>
<organism evidence="1 2">
    <name type="scientific">Mycetomoellerius zeteki</name>
    <dbReference type="NCBI Taxonomy" id="64791"/>
    <lineage>
        <taxon>Eukaryota</taxon>
        <taxon>Metazoa</taxon>
        <taxon>Ecdysozoa</taxon>
        <taxon>Arthropoda</taxon>
        <taxon>Hexapoda</taxon>
        <taxon>Insecta</taxon>
        <taxon>Pterygota</taxon>
        <taxon>Neoptera</taxon>
        <taxon>Endopterygota</taxon>
        <taxon>Hymenoptera</taxon>
        <taxon>Apocrita</taxon>
        <taxon>Aculeata</taxon>
        <taxon>Formicoidea</taxon>
        <taxon>Formicidae</taxon>
        <taxon>Myrmicinae</taxon>
        <taxon>Mycetomoellerius</taxon>
    </lineage>
</organism>
<accession>A0A151XJ69</accession>
<dbReference type="Proteomes" id="UP000075809">
    <property type="component" value="Unassembled WGS sequence"/>
</dbReference>
<feature type="non-terminal residue" evidence="1">
    <location>
        <position position="1"/>
    </location>
</feature>
<sequence length="49" mass="6060">CLELTAKFRVKLDDKIKRAVSSFFRWRKLRRFKSMGSYDFLWKCRIISE</sequence>
<reference evidence="1 2" key="1">
    <citation type="submission" date="2015-09" db="EMBL/GenBank/DDBJ databases">
        <title>Trachymyrmex zeteki WGS genome.</title>
        <authorList>
            <person name="Nygaard S."/>
            <person name="Hu H."/>
            <person name="Boomsma J."/>
            <person name="Zhang G."/>
        </authorList>
    </citation>
    <scope>NUCLEOTIDE SEQUENCE [LARGE SCALE GENOMIC DNA]</scope>
    <source>
        <strain evidence="1">Tzet28-1</strain>
        <tissue evidence="1">Whole body</tissue>
    </source>
</reference>
<gene>
    <name evidence="1" type="ORF">ALC60_00753</name>
</gene>